<accession>A0A553PTV6</accession>
<comment type="caution">
    <text evidence="2">The sequence shown here is derived from an EMBL/GenBank/DDBJ whole genome shotgun (WGS) entry which is preliminary data.</text>
</comment>
<dbReference type="AlphaFoldDB" id="A0A553PTV6"/>
<gene>
    <name evidence="2" type="ORF">TCAL_16755</name>
</gene>
<protein>
    <submittedName>
        <fullName evidence="2">Uncharacterized protein</fullName>
    </submittedName>
</protein>
<evidence type="ECO:0000256" key="1">
    <source>
        <dbReference type="SAM" id="MobiDB-lite"/>
    </source>
</evidence>
<sequence>MFRPMTEISAPVSGIALTTQDEPFSTSSLTGRSDVDAPMEQMRDVPILILAEDFGEILRHR</sequence>
<evidence type="ECO:0000313" key="3">
    <source>
        <dbReference type="Proteomes" id="UP000318571"/>
    </source>
</evidence>
<dbReference type="EMBL" id="VCGU01000001">
    <property type="protein sequence ID" value="TRY81118.1"/>
    <property type="molecule type" value="Genomic_DNA"/>
</dbReference>
<feature type="region of interest" description="Disordered" evidence="1">
    <location>
        <begin position="1"/>
        <end position="37"/>
    </location>
</feature>
<reference evidence="2 3" key="1">
    <citation type="journal article" date="2018" name="Nat. Ecol. Evol.">
        <title>Genomic signatures of mitonuclear coevolution across populations of Tigriopus californicus.</title>
        <authorList>
            <person name="Barreto F.S."/>
            <person name="Watson E.T."/>
            <person name="Lima T.G."/>
            <person name="Willett C.S."/>
            <person name="Edmands S."/>
            <person name="Li W."/>
            <person name="Burton R.S."/>
        </authorList>
    </citation>
    <scope>NUCLEOTIDE SEQUENCE [LARGE SCALE GENOMIC DNA]</scope>
    <source>
        <strain evidence="2 3">San Diego</strain>
    </source>
</reference>
<feature type="compositionally biased region" description="Polar residues" evidence="1">
    <location>
        <begin position="16"/>
        <end position="31"/>
    </location>
</feature>
<proteinExistence type="predicted"/>
<dbReference type="Proteomes" id="UP000318571">
    <property type="component" value="Chromosome 12"/>
</dbReference>
<organism evidence="2 3">
    <name type="scientific">Tigriopus californicus</name>
    <name type="common">Marine copepod</name>
    <dbReference type="NCBI Taxonomy" id="6832"/>
    <lineage>
        <taxon>Eukaryota</taxon>
        <taxon>Metazoa</taxon>
        <taxon>Ecdysozoa</taxon>
        <taxon>Arthropoda</taxon>
        <taxon>Crustacea</taxon>
        <taxon>Multicrustacea</taxon>
        <taxon>Hexanauplia</taxon>
        <taxon>Copepoda</taxon>
        <taxon>Harpacticoida</taxon>
        <taxon>Harpacticidae</taxon>
        <taxon>Tigriopus</taxon>
    </lineage>
</organism>
<name>A0A553PTV6_TIGCA</name>
<keyword evidence="3" id="KW-1185">Reference proteome</keyword>
<evidence type="ECO:0000313" key="2">
    <source>
        <dbReference type="EMBL" id="TRY81118.1"/>
    </source>
</evidence>